<dbReference type="InterPro" id="IPR006119">
    <property type="entry name" value="Resolv_N"/>
</dbReference>
<dbReference type="Gene3D" id="3.40.50.1390">
    <property type="entry name" value="Resolvase, N-terminal catalytic domain"/>
    <property type="match status" value="1"/>
</dbReference>
<dbReference type="InterPro" id="IPR006118">
    <property type="entry name" value="Recombinase_CS"/>
</dbReference>
<keyword evidence="1" id="KW-0229">DNA integration</keyword>
<keyword evidence="10" id="KW-1185">Reference proteome</keyword>
<reference evidence="9 10" key="1">
    <citation type="journal article" date="2013" name="Stand. Genomic Sci.">
        <title>Genomic Encyclopedia of Type Strains, Phase I: The one thousand microbial genomes (KMG-I) project.</title>
        <authorList>
            <person name="Kyrpides N.C."/>
            <person name="Woyke T."/>
            <person name="Eisen J.A."/>
            <person name="Garrity G."/>
            <person name="Lilburn T.G."/>
            <person name="Beck B.J."/>
            <person name="Whitman W.B."/>
            <person name="Hugenholtz P."/>
            <person name="Klenk H.P."/>
        </authorList>
    </citation>
    <scope>NUCLEOTIDE SEQUENCE [LARGE SCALE GENOMIC DNA]</scope>
    <source>
        <strain evidence="9 10">DSM 13484</strain>
    </source>
</reference>
<dbReference type="PROSITE" id="PS00397">
    <property type="entry name" value="RECOMBINASES_1"/>
    <property type="match status" value="1"/>
</dbReference>
<dbReference type="PANTHER" id="PTHR30461">
    <property type="entry name" value="DNA-INVERTASE FROM LAMBDOID PROPHAGE"/>
    <property type="match status" value="1"/>
</dbReference>
<evidence type="ECO:0000256" key="4">
    <source>
        <dbReference type="PIRSR" id="PIRSR606118-50"/>
    </source>
</evidence>
<dbReference type="Pfam" id="PF00239">
    <property type="entry name" value="Resolvase"/>
    <property type="match status" value="1"/>
</dbReference>
<dbReference type="Pfam" id="PF07508">
    <property type="entry name" value="Recombinase"/>
    <property type="match status" value="1"/>
</dbReference>
<dbReference type="SMART" id="SM00857">
    <property type="entry name" value="Resolvase"/>
    <property type="match status" value="1"/>
</dbReference>
<keyword evidence="2" id="KW-0238">DNA-binding</keyword>
<feature type="active site" description="O-(5'-phospho-DNA)-serine intermediate" evidence="4 5">
    <location>
        <position position="11"/>
    </location>
</feature>
<gene>
    <name evidence="9" type="ORF">LX66_0258</name>
</gene>
<dbReference type="AlphaFoldDB" id="A0A562TBC0"/>
<dbReference type="GO" id="GO:0000150">
    <property type="term" value="F:DNA strand exchange activity"/>
    <property type="evidence" value="ECO:0007669"/>
    <property type="project" value="InterPro"/>
</dbReference>
<dbReference type="GO" id="GO:0015074">
    <property type="term" value="P:DNA integration"/>
    <property type="evidence" value="ECO:0007669"/>
    <property type="project" value="UniProtKB-KW"/>
</dbReference>
<dbReference type="InterPro" id="IPR036162">
    <property type="entry name" value="Resolvase-like_N_sf"/>
</dbReference>
<dbReference type="EMBL" id="VLLG01000002">
    <property type="protein sequence ID" value="TWI90897.1"/>
    <property type="molecule type" value="Genomic_DNA"/>
</dbReference>
<feature type="coiled-coil region" evidence="6">
    <location>
        <begin position="362"/>
        <end position="392"/>
    </location>
</feature>
<sequence length="508" mass="58843">MRIADLYIRVSTDEQAEKGYSQRNQEEMLRRYCEIHAIQVRRVIFEDHSAKTFGRPEWQKLLSDLRKRRGQTDVILFTKWDRFSRNAGDAYQMISILAKLGVDVQAIEQPLDLTIPENKMMLAIYLAAPEVENDRRALNTFFGMRRAKKEGRWMGTAPIGYINKVTDDGKKKYIAPKYPDADILRWAFETVAKGIFTTEQVWKQVKQKGLKVSKNGFWIIIRNPVYCGKIFIRKYKEEEAHFVKGQHEPIISEALFYEVQDVLDGRRKQRGTQIVVHDDLPLRGFLICPRCGQLLTGSASRGKYRYYHYYHCTSSCGCRYNADNANKLFVVELKKLVPHPGMAEIYKSAIIGEYDSQTQDHMDGYRGMLERLEELNKELAKARRLMLKEEITAAEYREIKTEYQPEINSLEARLSNYTAPVSKIDGLVNKAVDNVSKLDCLFEEGTIVEKREIVSSIYPEKLTFDGFNYRTPRLNEAVRLICAMDAAFRQKEKGHSSKFSEMSPEVTP</sequence>
<organism evidence="9 10">
    <name type="scientific">Chitinophaga japonensis</name>
    <name type="common">Flexibacter japonensis</name>
    <dbReference type="NCBI Taxonomy" id="104662"/>
    <lineage>
        <taxon>Bacteria</taxon>
        <taxon>Pseudomonadati</taxon>
        <taxon>Bacteroidota</taxon>
        <taxon>Chitinophagia</taxon>
        <taxon>Chitinophagales</taxon>
        <taxon>Chitinophagaceae</taxon>
        <taxon>Chitinophaga</taxon>
    </lineage>
</organism>
<dbReference type="Proteomes" id="UP000316778">
    <property type="component" value="Unassembled WGS sequence"/>
</dbReference>
<dbReference type="PROSITE" id="PS51736">
    <property type="entry name" value="RECOMBINASES_3"/>
    <property type="match status" value="1"/>
</dbReference>
<proteinExistence type="predicted"/>
<evidence type="ECO:0000256" key="3">
    <source>
        <dbReference type="ARBA" id="ARBA00023172"/>
    </source>
</evidence>
<dbReference type="RefSeq" id="WP_145710077.1">
    <property type="nucleotide sequence ID" value="NZ_BAAAFY010000001.1"/>
</dbReference>
<dbReference type="InterPro" id="IPR038109">
    <property type="entry name" value="DNA_bind_recomb_sf"/>
</dbReference>
<evidence type="ECO:0000313" key="9">
    <source>
        <dbReference type="EMBL" id="TWI90897.1"/>
    </source>
</evidence>
<dbReference type="InterPro" id="IPR011109">
    <property type="entry name" value="DNA_bind_recombinase_dom"/>
</dbReference>
<dbReference type="InterPro" id="IPR050639">
    <property type="entry name" value="SSR_resolvase"/>
</dbReference>
<dbReference type="SUPFAM" id="SSF53041">
    <property type="entry name" value="Resolvase-like"/>
    <property type="match status" value="1"/>
</dbReference>
<evidence type="ECO:0000256" key="2">
    <source>
        <dbReference type="ARBA" id="ARBA00023125"/>
    </source>
</evidence>
<protein>
    <submittedName>
        <fullName evidence="9">DNA invertase Pin-like site-specific DNA recombinase</fullName>
    </submittedName>
</protein>
<evidence type="ECO:0000256" key="1">
    <source>
        <dbReference type="ARBA" id="ARBA00022908"/>
    </source>
</evidence>
<feature type="domain" description="Recombinase" evidence="8">
    <location>
        <begin position="158"/>
        <end position="269"/>
    </location>
</feature>
<evidence type="ECO:0000256" key="5">
    <source>
        <dbReference type="PROSITE-ProRule" id="PRU10137"/>
    </source>
</evidence>
<evidence type="ECO:0000256" key="6">
    <source>
        <dbReference type="SAM" id="Coils"/>
    </source>
</evidence>
<dbReference type="PROSITE" id="PS51737">
    <property type="entry name" value="RECOMBINASE_DNA_BIND"/>
    <property type="match status" value="1"/>
</dbReference>
<accession>A0A562TBC0</accession>
<dbReference type="GO" id="GO:0003677">
    <property type="term" value="F:DNA binding"/>
    <property type="evidence" value="ECO:0007669"/>
    <property type="project" value="UniProtKB-KW"/>
</dbReference>
<comment type="caution">
    <text evidence="9">The sequence shown here is derived from an EMBL/GenBank/DDBJ whole genome shotgun (WGS) entry which is preliminary data.</text>
</comment>
<dbReference type="CDD" id="cd00338">
    <property type="entry name" value="Ser_Recombinase"/>
    <property type="match status" value="1"/>
</dbReference>
<evidence type="ECO:0000259" key="7">
    <source>
        <dbReference type="PROSITE" id="PS51736"/>
    </source>
</evidence>
<keyword evidence="3" id="KW-0233">DNA recombination</keyword>
<dbReference type="Gene3D" id="3.90.1750.20">
    <property type="entry name" value="Putative Large Serine Recombinase, Chain B, Domain 2"/>
    <property type="match status" value="1"/>
</dbReference>
<keyword evidence="6" id="KW-0175">Coiled coil</keyword>
<evidence type="ECO:0000313" key="10">
    <source>
        <dbReference type="Proteomes" id="UP000316778"/>
    </source>
</evidence>
<dbReference type="PANTHER" id="PTHR30461:SF23">
    <property type="entry name" value="DNA RECOMBINASE-RELATED"/>
    <property type="match status" value="1"/>
</dbReference>
<feature type="domain" description="Resolvase/invertase-type recombinase catalytic" evidence="7">
    <location>
        <begin position="3"/>
        <end position="151"/>
    </location>
</feature>
<dbReference type="OrthoDB" id="9815006at2"/>
<evidence type="ECO:0000259" key="8">
    <source>
        <dbReference type="PROSITE" id="PS51737"/>
    </source>
</evidence>
<name>A0A562TBC0_CHIJA</name>